<sequence length="475" mass="50717">MAGVNGALSSGLPDDVRQLLAVPPVTEKKLLELGVAWPGLSPSQARMADALRLFVMTWDPLEWRPRRPDGLATANAVPSDLELVVYAPVWSLVEVAGEREVTMADVLGSMAGSAVVTAAAHEQSVISGEYPDLVTRQAIPDLLSDLAAGFALGPVAVRLVSAGWEDIGLGAITDVVQHAFGAVDLDRSLVELAVAAELRLGCPACAGRRFHFPAELAEAQDGMCPAHQREAARVISTRLARANASNPDGWGALADASRRLEQPHLPNGLATKLAGADEAMYVVTEPGELAIRAEHVVRAAGWFPGRPDELAVALGQEPGPMAQLPDWLVNLVLDLGRAGLGIEAAMVGDALARVDPDDTAFYHGMAAVALAEAGLAEEARARIEAGLARWPDDFWIRMHAGDALAALGDLDGAEAHFSTALGMAEQADDVDTRYDALQRLTRIGRRTSQDERCQRGGQRRQPRRKLSKSQRKRKR</sequence>
<dbReference type="InterPro" id="IPR011990">
    <property type="entry name" value="TPR-like_helical_dom_sf"/>
</dbReference>
<evidence type="ECO:0000313" key="2">
    <source>
        <dbReference type="EMBL" id="MCE7007049.1"/>
    </source>
</evidence>
<feature type="region of interest" description="Disordered" evidence="1">
    <location>
        <begin position="445"/>
        <end position="475"/>
    </location>
</feature>
<accession>A0ABS8ZGW9</accession>
<proteinExistence type="predicted"/>
<organism evidence="2 3">
    <name type="scientific">Kibdelosporangium philippinense</name>
    <dbReference type="NCBI Taxonomy" id="211113"/>
    <lineage>
        <taxon>Bacteria</taxon>
        <taxon>Bacillati</taxon>
        <taxon>Actinomycetota</taxon>
        <taxon>Actinomycetes</taxon>
        <taxon>Pseudonocardiales</taxon>
        <taxon>Pseudonocardiaceae</taxon>
        <taxon>Kibdelosporangium</taxon>
    </lineage>
</organism>
<gene>
    <name evidence="2" type="ORF">LWC34_30090</name>
</gene>
<dbReference type="EMBL" id="JAJVCN010000002">
    <property type="protein sequence ID" value="MCE7007049.1"/>
    <property type="molecule type" value="Genomic_DNA"/>
</dbReference>
<evidence type="ECO:0000256" key="1">
    <source>
        <dbReference type="SAM" id="MobiDB-lite"/>
    </source>
</evidence>
<dbReference type="Proteomes" id="UP001521150">
    <property type="component" value="Unassembled WGS sequence"/>
</dbReference>
<dbReference type="RefSeq" id="WP_233728448.1">
    <property type="nucleotide sequence ID" value="NZ_JAJVCN010000002.1"/>
</dbReference>
<name>A0ABS8ZGW9_9PSEU</name>
<evidence type="ECO:0008006" key="4">
    <source>
        <dbReference type="Google" id="ProtNLM"/>
    </source>
</evidence>
<keyword evidence="3" id="KW-1185">Reference proteome</keyword>
<comment type="caution">
    <text evidence="2">The sequence shown here is derived from an EMBL/GenBank/DDBJ whole genome shotgun (WGS) entry which is preliminary data.</text>
</comment>
<protein>
    <recommendedName>
        <fullName evidence="4">Tetratricopeptide repeat protein</fullName>
    </recommendedName>
</protein>
<evidence type="ECO:0000313" key="3">
    <source>
        <dbReference type="Proteomes" id="UP001521150"/>
    </source>
</evidence>
<dbReference type="SUPFAM" id="SSF48452">
    <property type="entry name" value="TPR-like"/>
    <property type="match status" value="1"/>
</dbReference>
<reference evidence="2 3" key="1">
    <citation type="submission" date="2021-12" db="EMBL/GenBank/DDBJ databases">
        <title>Genome sequence of Kibdelosporangium philippinense ATCC 49844.</title>
        <authorList>
            <person name="Fedorov E.A."/>
            <person name="Omeragic M."/>
            <person name="Shalygina K.F."/>
            <person name="Maclea K.S."/>
        </authorList>
    </citation>
    <scope>NUCLEOTIDE SEQUENCE [LARGE SCALE GENOMIC DNA]</scope>
    <source>
        <strain evidence="2 3">ATCC 49844</strain>
    </source>
</reference>
<dbReference type="Gene3D" id="1.25.40.10">
    <property type="entry name" value="Tetratricopeptide repeat domain"/>
    <property type="match status" value="1"/>
</dbReference>
<feature type="compositionally biased region" description="Basic residues" evidence="1">
    <location>
        <begin position="457"/>
        <end position="475"/>
    </location>
</feature>